<protein>
    <submittedName>
        <fullName evidence="1">Uncharacterized protein</fullName>
    </submittedName>
</protein>
<organism evidence="1">
    <name type="scientific">Rhizophora mucronata</name>
    <name type="common">Asiatic mangrove</name>
    <dbReference type="NCBI Taxonomy" id="61149"/>
    <lineage>
        <taxon>Eukaryota</taxon>
        <taxon>Viridiplantae</taxon>
        <taxon>Streptophyta</taxon>
        <taxon>Embryophyta</taxon>
        <taxon>Tracheophyta</taxon>
        <taxon>Spermatophyta</taxon>
        <taxon>Magnoliopsida</taxon>
        <taxon>eudicotyledons</taxon>
        <taxon>Gunneridae</taxon>
        <taxon>Pentapetalae</taxon>
        <taxon>rosids</taxon>
        <taxon>fabids</taxon>
        <taxon>Malpighiales</taxon>
        <taxon>Rhizophoraceae</taxon>
        <taxon>Rhizophora</taxon>
    </lineage>
</organism>
<dbReference type="EMBL" id="GGEC01073275">
    <property type="protein sequence ID" value="MBX53759.1"/>
    <property type="molecule type" value="Transcribed_RNA"/>
</dbReference>
<reference evidence="1" key="1">
    <citation type="submission" date="2018-02" db="EMBL/GenBank/DDBJ databases">
        <title>Rhizophora mucronata_Transcriptome.</title>
        <authorList>
            <person name="Meera S.P."/>
            <person name="Sreeshan A."/>
            <person name="Augustine A."/>
        </authorList>
    </citation>
    <scope>NUCLEOTIDE SEQUENCE</scope>
    <source>
        <tissue evidence="1">Leaf</tissue>
    </source>
</reference>
<accession>A0A2P2PGE7</accession>
<name>A0A2P2PGE7_RHIMU</name>
<sequence length="13" mass="1484">MKQGYKTEEGSLI</sequence>
<evidence type="ECO:0000313" key="1">
    <source>
        <dbReference type="EMBL" id="MBX53759.1"/>
    </source>
</evidence>
<proteinExistence type="predicted"/>